<dbReference type="Proteomes" id="UP000274131">
    <property type="component" value="Unassembled WGS sequence"/>
</dbReference>
<dbReference type="SUPFAM" id="SSF81321">
    <property type="entry name" value="Family A G protein-coupled receptor-like"/>
    <property type="match status" value="1"/>
</dbReference>
<accession>A0A0N4VPC4</accession>
<keyword evidence="8" id="KW-1185">Reference proteome</keyword>
<protein>
    <submittedName>
        <fullName evidence="9">G_PROTEIN_RECEP_F1_2 domain-containing protein</fullName>
    </submittedName>
</protein>
<organism evidence="9">
    <name type="scientific">Enterobius vermicularis</name>
    <name type="common">Human pinworm</name>
    <dbReference type="NCBI Taxonomy" id="51028"/>
    <lineage>
        <taxon>Eukaryota</taxon>
        <taxon>Metazoa</taxon>
        <taxon>Ecdysozoa</taxon>
        <taxon>Nematoda</taxon>
        <taxon>Chromadorea</taxon>
        <taxon>Rhabditida</taxon>
        <taxon>Spirurina</taxon>
        <taxon>Oxyuridomorpha</taxon>
        <taxon>Oxyuroidea</taxon>
        <taxon>Oxyuridae</taxon>
        <taxon>Enterobius</taxon>
    </lineage>
</organism>
<feature type="transmembrane region" description="Helical" evidence="5">
    <location>
        <begin position="175"/>
        <end position="195"/>
    </location>
</feature>
<name>A0A0N4VPC4_ENTVE</name>
<feature type="transmembrane region" description="Helical" evidence="5">
    <location>
        <begin position="87"/>
        <end position="107"/>
    </location>
</feature>
<dbReference type="PROSITE" id="PS50262">
    <property type="entry name" value="G_PROTEIN_RECEP_F1_2"/>
    <property type="match status" value="1"/>
</dbReference>
<dbReference type="GO" id="GO:0016020">
    <property type="term" value="C:membrane"/>
    <property type="evidence" value="ECO:0007669"/>
    <property type="project" value="UniProtKB-SubCell"/>
</dbReference>
<dbReference type="InterPro" id="IPR019424">
    <property type="entry name" value="7TM_GPCR_Srsx"/>
</dbReference>
<comment type="subcellular location">
    <subcellularLocation>
        <location evidence="1">Membrane</location>
    </subcellularLocation>
</comment>
<feature type="transmembrane region" description="Helical" evidence="5">
    <location>
        <begin position="131"/>
        <end position="155"/>
    </location>
</feature>
<keyword evidence="2 5" id="KW-0812">Transmembrane</keyword>
<proteinExistence type="predicted"/>
<evidence type="ECO:0000256" key="5">
    <source>
        <dbReference type="SAM" id="Phobius"/>
    </source>
</evidence>
<dbReference type="AlphaFoldDB" id="A0A0N4VPC4"/>
<dbReference type="Gene3D" id="1.20.1070.10">
    <property type="entry name" value="Rhodopsin 7-helix transmembrane proteins"/>
    <property type="match status" value="1"/>
</dbReference>
<feature type="transmembrane region" description="Helical" evidence="5">
    <location>
        <begin position="207"/>
        <end position="229"/>
    </location>
</feature>
<evidence type="ECO:0000313" key="9">
    <source>
        <dbReference type="WBParaSite" id="EVEC_0001285301-mRNA-1"/>
    </source>
</evidence>
<reference evidence="7 8" key="2">
    <citation type="submission" date="2018-10" db="EMBL/GenBank/DDBJ databases">
        <authorList>
            <consortium name="Pathogen Informatics"/>
        </authorList>
    </citation>
    <scope>NUCLEOTIDE SEQUENCE [LARGE SCALE GENOMIC DNA]</scope>
</reference>
<evidence type="ECO:0000313" key="7">
    <source>
        <dbReference type="EMBL" id="VDD97269.1"/>
    </source>
</evidence>
<dbReference type="InterPro" id="IPR047130">
    <property type="entry name" value="7TM_GPCR_Srsx_nematod"/>
</dbReference>
<feature type="transmembrane region" description="Helical" evidence="5">
    <location>
        <begin position="53"/>
        <end position="75"/>
    </location>
</feature>
<dbReference type="InterPro" id="IPR017452">
    <property type="entry name" value="GPCR_Rhodpsn_7TM"/>
</dbReference>
<dbReference type="WBParaSite" id="EVEC_0001285301-mRNA-1">
    <property type="protein sequence ID" value="EVEC_0001285301-mRNA-1"/>
    <property type="gene ID" value="EVEC_0001285301"/>
</dbReference>
<dbReference type="OrthoDB" id="5822365at2759"/>
<evidence type="ECO:0000256" key="4">
    <source>
        <dbReference type="ARBA" id="ARBA00023136"/>
    </source>
</evidence>
<dbReference type="PANTHER" id="PTHR23360">
    <property type="entry name" value="G-PROTEIN COUPLED RECEPTORS FAMILY 1 PROFILE DOMAIN-CONTAINING PROTEIN-RELATED"/>
    <property type="match status" value="1"/>
</dbReference>
<sequence length="253" mass="28365">MVAVGDTIDATYFLFGSLGRLVDIATDTFYYPISLKGCLLKFYVLPRVFGSEMVAMMMLVLSVEKVVAVFLPLFYRAYSDRLRLSMIAAALIYCIVSSIVMIVTSVLDKRPVVGKNRYCGISTSVTRPFALYHQFGIITVNIVALILCFTAFMVVWNRTKRFRNAAKELQNIKPILVVSAVSTLILIANNVAYVLTNFTSISVSQNLQNVVVTYTSAVFSLSKVFLYLLTGKEFRTALRQRWRPTLTNVVNPC</sequence>
<dbReference type="Pfam" id="PF10320">
    <property type="entry name" value="7TM_GPCR_Srsx"/>
    <property type="match status" value="1"/>
</dbReference>
<keyword evidence="4 5" id="KW-0472">Membrane</keyword>
<evidence type="ECO:0000256" key="3">
    <source>
        <dbReference type="ARBA" id="ARBA00022989"/>
    </source>
</evidence>
<feature type="domain" description="G-protein coupled receptors family 1 profile" evidence="6">
    <location>
        <begin position="1"/>
        <end position="227"/>
    </location>
</feature>
<dbReference type="EMBL" id="UXUI01013257">
    <property type="protein sequence ID" value="VDD97269.1"/>
    <property type="molecule type" value="Genomic_DNA"/>
</dbReference>
<evidence type="ECO:0000313" key="8">
    <source>
        <dbReference type="Proteomes" id="UP000274131"/>
    </source>
</evidence>
<evidence type="ECO:0000259" key="6">
    <source>
        <dbReference type="PROSITE" id="PS50262"/>
    </source>
</evidence>
<evidence type="ECO:0000256" key="1">
    <source>
        <dbReference type="ARBA" id="ARBA00004370"/>
    </source>
</evidence>
<keyword evidence="3 5" id="KW-1133">Transmembrane helix</keyword>
<gene>
    <name evidence="7" type="ORF">EVEC_LOCUS12020</name>
</gene>
<evidence type="ECO:0000256" key="2">
    <source>
        <dbReference type="ARBA" id="ARBA00022692"/>
    </source>
</evidence>
<reference evidence="9" key="1">
    <citation type="submission" date="2017-02" db="UniProtKB">
        <authorList>
            <consortium name="WormBaseParasite"/>
        </authorList>
    </citation>
    <scope>IDENTIFICATION</scope>
</reference>